<gene>
    <name evidence="5" type="ORF">EV191_10862</name>
</gene>
<dbReference type="RefSeq" id="WP_132878294.1">
    <property type="nucleotide sequence ID" value="NZ_SLXQ01000008.1"/>
</dbReference>
<organism evidence="5 6">
    <name type="scientific">Tamaricihabitans halophyticus</name>
    <dbReference type="NCBI Taxonomy" id="1262583"/>
    <lineage>
        <taxon>Bacteria</taxon>
        <taxon>Bacillati</taxon>
        <taxon>Actinomycetota</taxon>
        <taxon>Actinomycetes</taxon>
        <taxon>Pseudonocardiales</taxon>
        <taxon>Pseudonocardiaceae</taxon>
        <taxon>Tamaricihabitans</taxon>
    </lineage>
</organism>
<evidence type="ECO:0000256" key="1">
    <source>
        <dbReference type="ARBA" id="ARBA00023015"/>
    </source>
</evidence>
<dbReference type="OrthoDB" id="9784339at2"/>
<comment type="caution">
    <text evidence="5">The sequence shown here is derived from an EMBL/GenBank/DDBJ whole genome shotgun (WGS) entry which is preliminary data.</text>
</comment>
<dbReference type="AlphaFoldDB" id="A0A4V2STA4"/>
<keyword evidence="6" id="KW-1185">Reference proteome</keyword>
<keyword evidence="2" id="KW-0238">DNA-binding</keyword>
<dbReference type="Proteomes" id="UP000294911">
    <property type="component" value="Unassembled WGS sequence"/>
</dbReference>
<dbReference type="CDD" id="cd00090">
    <property type="entry name" value="HTH_ARSR"/>
    <property type="match status" value="1"/>
</dbReference>
<dbReference type="InterPro" id="IPR051011">
    <property type="entry name" value="Metal_resp_trans_reg"/>
</dbReference>
<sequence length="120" mass="12906">MRDDHCDLLCIDFDHAEGLRAELPSDEVLAGRVARLRALSDTTRLRIGYALGAGGELCVCDLAWIVGSSQGLVSHHLRQLRSAGLVESRRDGKLVMYRLSAAGGHLLRVVSVGAAETDPV</sequence>
<keyword evidence="1" id="KW-0805">Transcription regulation</keyword>
<dbReference type="NCBIfam" id="NF033788">
    <property type="entry name" value="HTH_metalloreg"/>
    <property type="match status" value="1"/>
</dbReference>
<dbReference type="GO" id="GO:0003677">
    <property type="term" value="F:DNA binding"/>
    <property type="evidence" value="ECO:0007669"/>
    <property type="project" value="UniProtKB-KW"/>
</dbReference>
<name>A0A4V2STA4_9PSEU</name>
<evidence type="ECO:0000259" key="4">
    <source>
        <dbReference type="PROSITE" id="PS50987"/>
    </source>
</evidence>
<dbReference type="SUPFAM" id="SSF46785">
    <property type="entry name" value="Winged helix' DNA-binding domain"/>
    <property type="match status" value="1"/>
</dbReference>
<evidence type="ECO:0000313" key="6">
    <source>
        <dbReference type="Proteomes" id="UP000294911"/>
    </source>
</evidence>
<dbReference type="Gene3D" id="1.10.10.10">
    <property type="entry name" value="Winged helix-like DNA-binding domain superfamily/Winged helix DNA-binding domain"/>
    <property type="match status" value="1"/>
</dbReference>
<evidence type="ECO:0000256" key="2">
    <source>
        <dbReference type="ARBA" id="ARBA00023125"/>
    </source>
</evidence>
<dbReference type="PROSITE" id="PS50987">
    <property type="entry name" value="HTH_ARSR_2"/>
    <property type="match status" value="1"/>
</dbReference>
<reference evidence="5 6" key="1">
    <citation type="submission" date="2019-03" db="EMBL/GenBank/DDBJ databases">
        <title>Genomic Encyclopedia of Type Strains, Phase IV (KMG-IV): sequencing the most valuable type-strain genomes for metagenomic binning, comparative biology and taxonomic classification.</title>
        <authorList>
            <person name="Goeker M."/>
        </authorList>
    </citation>
    <scope>NUCLEOTIDE SEQUENCE [LARGE SCALE GENOMIC DNA]</scope>
    <source>
        <strain evidence="5 6">DSM 45765</strain>
    </source>
</reference>
<dbReference type="InterPro" id="IPR036390">
    <property type="entry name" value="WH_DNA-bd_sf"/>
</dbReference>
<proteinExistence type="predicted"/>
<keyword evidence="3" id="KW-0804">Transcription</keyword>
<dbReference type="GO" id="GO:0003700">
    <property type="term" value="F:DNA-binding transcription factor activity"/>
    <property type="evidence" value="ECO:0007669"/>
    <property type="project" value="InterPro"/>
</dbReference>
<feature type="domain" description="HTH arsR-type" evidence="4">
    <location>
        <begin position="24"/>
        <end position="120"/>
    </location>
</feature>
<evidence type="ECO:0000256" key="3">
    <source>
        <dbReference type="ARBA" id="ARBA00023163"/>
    </source>
</evidence>
<dbReference type="InterPro" id="IPR011991">
    <property type="entry name" value="ArsR-like_HTH"/>
</dbReference>
<dbReference type="InterPro" id="IPR018334">
    <property type="entry name" value="ArsR_HTH"/>
</dbReference>
<accession>A0A4V2STA4</accession>
<evidence type="ECO:0000313" key="5">
    <source>
        <dbReference type="EMBL" id="TCP49976.1"/>
    </source>
</evidence>
<dbReference type="PROSITE" id="PS00846">
    <property type="entry name" value="HTH_ARSR_1"/>
    <property type="match status" value="1"/>
</dbReference>
<protein>
    <submittedName>
        <fullName evidence="5">ArsR family transcriptional regulator</fullName>
    </submittedName>
</protein>
<dbReference type="SMART" id="SM00418">
    <property type="entry name" value="HTH_ARSR"/>
    <property type="match status" value="1"/>
</dbReference>
<dbReference type="InterPro" id="IPR036388">
    <property type="entry name" value="WH-like_DNA-bd_sf"/>
</dbReference>
<dbReference type="PANTHER" id="PTHR43132">
    <property type="entry name" value="ARSENICAL RESISTANCE OPERON REPRESSOR ARSR-RELATED"/>
    <property type="match status" value="1"/>
</dbReference>
<dbReference type="PRINTS" id="PR00778">
    <property type="entry name" value="HTHARSR"/>
</dbReference>
<dbReference type="PANTHER" id="PTHR43132:SF6">
    <property type="entry name" value="HTH-TYPE TRANSCRIPTIONAL REPRESSOR CZRA"/>
    <property type="match status" value="1"/>
</dbReference>
<dbReference type="Pfam" id="PF01022">
    <property type="entry name" value="HTH_5"/>
    <property type="match status" value="1"/>
</dbReference>
<dbReference type="InterPro" id="IPR001845">
    <property type="entry name" value="HTH_ArsR_DNA-bd_dom"/>
</dbReference>
<dbReference type="EMBL" id="SLXQ01000008">
    <property type="protein sequence ID" value="TCP49976.1"/>
    <property type="molecule type" value="Genomic_DNA"/>
</dbReference>